<proteinExistence type="predicted"/>
<organism evidence="3">
    <name type="scientific">hydrothermal vent metagenome</name>
    <dbReference type="NCBI Taxonomy" id="652676"/>
    <lineage>
        <taxon>unclassified sequences</taxon>
        <taxon>metagenomes</taxon>
        <taxon>ecological metagenomes</taxon>
    </lineage>
</organism>
<accession>A0A3B0W082</accession>
<name>A0A3B0W082_9ZZZZ</name>
<feature type="coiled-coil region" evidence="1">
    <location>
        <begin position="5"/>
        <end position="39"/>
    </location>
</feature>
<gene>
    <name evidence="2" type="ORF">MNBD_GAMMA01-1373</name>
    <name evidence="3" type="ORF">MNBD_GAMMA01-1400</name>
</gene>
<evidence type="ECO:0000313" key="3">
    <source>
        <dbReference type="EMBL" id="VAW42669.1"/>
    </source>
</evidence>
<protein>
    <recommendedName>
        <fullName evidence="4">Mobilization protein</fullName>
    </recommendedName>
</protein>
<evidence type="ECO:0000256" key="1">
    <source>
        <dbReference type="SAM" id="Coils"/>
    </source>
</evidence>
<dbReference type="EMBL" id="UOEW01000369">
    <property type="protein sequence ID" value="VAW42669.1"/>
    <property type="molecule type" value="Genomic_DNA"/>
</dbReference>
<keyword evidence="1" id="KW-0175">Coiled coil</keyword>
<evidence type="ECO:0008006" key="4">
    <source>
        <dbReference type="Google" id="ProtNLM"/>
    </source>
</evidence>
<reference evidence="3" key="1">
    <citation type="submission" date="2018-06" db="EMBL/GenBank/DDBJ databases">
        <authorList>
            <person name="Zhirakovskaya E."/>
        </authorList>
    </citation>
    <scope>NUCLEOTIDE SEQUENCE</scope>
</reference>
<sequence length="98" mass="11384">MAKTIEQLQSEADAAQKKAAEAKKKLRTAKLVATKKEREQTRKNDTRRKITFGAFMLNKVKHKDPESEKLYKEFLASLTKKQDREIFNLEPLPEEGKH</sequence>
<dbReference type="AlphaFoldDB" id="A0A3B0W082"/>
<evidence type="ECO:0000313" key="2">
    <source>
        <dbReference type="EMBL" id="VAW42629.1"/>
    </source>
</evidence>
<dbReference type="EMBL" id="UOEW01000369">
    <property type="protein sequence ID" value="VAW42629.1"/>
    <property type="molecule type" value="Genomic_DNA"/>
</dbReference>